<dbReference type="Pfam" id="PF01042">
    <property type="entry name" value="Ribonuc_L-PSP"/>
    <property type="match status" value="1"/>
</dbReference>
<dbReference type="PANTHER" id="PTHR43857:SF1">
    <property type="entry name" value="YJGH FAMILY PROTEIN"/>
    <property type="match status" value="1"/>
</dbReference>
<dbReference type="RefSeq" id="WP_200340054.1">
    <property type="nucleotide sequence ID" value="NZ_NRRL01000013.1"/>
</dbReference>
<reference evidence="1 2" key="1">
    <citation type="journal article" date="2020" name="Microorganisms">
        <title>Osmotic Adaptation and Compatible Solute Biosynthesis of Phototrophic Bacteria as Revealed from Genome Analyses.</title>
        <authorList>
            <person name="Imhoff J.F."/>
            <person name="Rahn T."/>
            <person name="Kunzel S."/>
            <person name="Keller A."/>
            <person name="Neulinger S.C."/>
        </authorList>
    </citation>
    <scope>NUCLEOTIDE SEQUENCE [LARGE SCALE GENOMIC DNA]</scope>
    <source>
        <strain evidence="1 2">DSM 9895</strain>
    </source>
</reference>
<dbReference type="SUPFAM" id="SSF55298">
    <property type="entry name" value="YjgF-like"/>
    <property type="match status" value="1"/>
</dbReference>
<dbReference type="EMBL" id="NRRL01000013">
    <property type="protein sequence ID" value="MBK1667893.1"/>
    <property type="molecule type" value="Genomic_DNA"/>
</dbReference>
<comment type="caution">
    <text evidence="1">The sequence shown here is derived from an EMBL/GenBank/DDBJ whole genome shotgun (WGS) entry which is preliminary data.</text>
</comment>
<sequence>MSAPAKQRIRVAAAEWNEPLAFAQATRVGDQLWLAGQVAVDGDGTPVGVGDPEAQAERVWANLAGVLAAAGGGLDDLVATTTYIVDRAYRDAATDARRRWLAGTTYPTNTLLIVDGLGRPEYLLEVSAVAVLGGGG</sequence>
<dbReference type="CDD" id="cd00448">
    <property type="entry name" value="YjgF_YER057c_UK114_family"/>
    <property type="match status" value="1"/>
</dbReference>
<dbReference type="InterPro" id="IPR035959">
    <property type="entry name" value="RutC-like_sf"/>
</dbReference>
<dbReference type="PANTHER" id="PTHR43857">
    <property type="entry name" value="BLR7761 PROTEIN"/>
    <property type="match status" value="1"/>
</dbReference>
<evidence type="ECO:0008006" key="3">
    <source>
        <dbReference type="Google" id="ProtNLM"/>
    </source>
</evidence>
<name>A0ABS1DE79_9PROT</name>
<dbReference type="Proteomes" id="UP001296873">
    <property type="component" value="Unassembled WGS sequence"/>
</dbReference>
<keyword evidence="2" id="KW-1185">Reference proteome</keyword>
<gene>
    <name evidence="1" type="ORF">CKO28_07575</name>
</gene>
<evidence type="ECO:0000313" key="2">
    <source>
        <dbReference type="Proteomes" id="UP001296873"/>
    </source>
</evidence>
<proteinExistence type="predicted"/>
<accession>A0ABS1DE79</accession>
<organism evidence="1 2">
    <name type="scientific">Rhodovibrio sodomensis</name>
    <dbReference type="NCBI Taxonomy" id="1088"/>
    <lineage>
        <taxon>Bacteria</taxon>
        <taxon>Pseudomonadati</taxon>
        <taxon>Pseudomonadota</taxon>
        <taxon>Alphaproteobacteria</taxon>
        <taxon>Rhodospirillales</taxon>
        <taxon>Rhodovibrionaceae</taxon>
        <taxon>Rhodovibrio</taxon>
    </lineage>
</organism>
<dbReference type="Gene3D" id="3.30.1330.40">
    <property type="entry name" value="RutC-like"/>
    <property type="match status" value="1"/>
</dbReference>
<dbReference type="InterPro" id="IPR006175">
    <property type="entry name" value="YjgF/YER057c/UK114"/>
</dbReference>
<protein>
    <recommendedName>
        <fullName evidence="3">Enamine deaminase RidA</fullName>
    </recommendedName>
</protein>
<evidence type="ECO:0000313" key="1">
    <source>
        <dbReference type="EMBL" id="MBK1667893.1"/>
    </source>
</evidence>